<dbReference type="GO" id="GO:0005856">
    <property type="term" value="C:cytoskeleton"/>
    <property type="evidence" value="ECO:0007669"/>
    <property type="project" value="UniProtKB-SubCell"/>
</dbReference>
<accession>A0A6S7GXG5</accession>
<reference evidence="10" key="1">
    <citation type="submission" date="2020-04" db="EMBL/GenBank/DDBJ databases">
        <authorList>
            <person name="Alioto T."/>
            <person name="Alioto T."/>
            <person name="Gomez Garrido J."/>
        </authorList>
    </citation>
    <scope>NUCLEOTIDE SEQUENCE</scope>
    <source>
        <strain evidence="10">A484AB</strain>
    </source>
</reference>
<dbReference type="InterPro" id="IPR040745">
    <property type="entry name" value="Ankyrin_UPA"/>
</dbReference>
<feature type="region of interest" description="Disordered" evidence="9">
    <location>
        <begin position="1167"/>
        <end position="1191"/>
    </location>
</feature>
<dbReference type="Pfam" id="PF12796">
    <property type="entry name" value="Ank_2"/>
    <property type="match status" value="4"/>
</dbReference>
<dbReference type="PROSITE" id="PS51145">
    <property type="entry name" value="ZU5"/>
    <property type="match status" value="1"/>
</dbReference>
<dbReference type="GO" id="GO:0007165">
    <property type="term" value="P:signal transduction"/>
    <property type="evidence" value="ECO:0007669"/>
    <property type="project" value="InterPro"/>
</dbReference>
<feature type="region of interest" description="Disordered" evidence="9">
    <location>
        <begin position="437"/>
        <end position="478"/>
    </location>
</feature>
<dbReference type="GO" id="GO:0016020">
    <property type="term" value="C:membrane"/>
    <property type="evidence" value="ECO:0007669"/>
    <property type="project" value="UniProtKB-SubCell"/>
</dbReference>
<dbReference type="Pfam" id="PF13637">
    <property type="entry name" value="Ank_4"/>
    <property type="match status" value="1"/>
</dbReference>
<name>A0A6S7GXG5_PARCT</name>
<dbReference type="InterPro" id="IPR000906">
    <property type="entry name" value="ZU5_dom"/>
</dbReference>
<dbReference type="SMART" id="SM00248">
    <property type="entry name" value="ANK"/>
    <property type="match status" value="10"/>
</dbReference>
<keyword evidence="4" id="KW-0597">Phosphoprotein</keyword>
<dbReference type="Gene3D" id="2.60.220.30">
    <property type="match status" value="3"/>
</dbReference>
<keyword evidence="11" id="KW-1185">Reference proteome</keyword>
<dbReference type="Proteomes" id="UP001152795">
    <property type="component" value="Unassembled WGS sequence"/>
</dbReference>
<comment type="caution">
    <text evidence="10">The sequence shown here is derived from an EMBL/GenBank/DDBJ whole genome shotgun (WGS) entry which is preliminary data.</text>
</comment>
<feature type="region of interest" description="Disordered" evidence="9">
    <location>
        <begin position="389"/>
        <end position="424"/>
    </location>
</feature>
<dbReference type="PROSITE" id="PS50297">
    <property type="entry name" value="ANK_REP_REGION"/>
    <property type="match status" value="10"/>
</dbReference>
<dbReference type="AlphaFoldDB" id="A0A6S7GXG5"/>
<evidence type="ECO:0000256" key="6">
    <source>
        <dbReference type="ARBA" id="ARBA00023043"/>
    </source>
</evidence>
<keyword evidence="7" id="KW-0472">Membrane</keyword>
<evidence type="ECO:0000313" key="11">
    <source>
        <dbReference type="Proteomes" id="UP001152795"/>
    </source>
</evidence>
<dbReference type="Gene3D" id="1.25.40.20">
    <property type="entry name" value="Ankyrin repeat-containing domain"/>
    <property type="match status" value="1"/>
</dbReference>
<feature type="compositionally biased region" description="Basic and acidic residues" evidence="9">
    <location>
        <begin position="1167"/>
        <end position="1176"/>
    </location>
</feature>
<dbReference type="Pfam" id="PF00791">
    <property type="entry name" value="ZU5"/>
    <property type="match status" value="2"/>
</dbReference>
<dbReference type="Gene3D" id="2.60.40.2660">
    <property type="match status" value="1"/>
</dbReference>
<dbReference type="PANTHER" id="PTHR24123:SF105">
    <property type="entry name" value="CARD- AND ANK-DOMAIN CONTAINING INFLAMMASOME ADAPTER PROTEIN"/>
    <property type="match status" value="1"/>
</dbReference>
<comment type="subcellular location">
    <subcellularLocation>
        <location evidence="1">Cytoplasm</location>
        <location evidence="1">Cytoskeleton</location>
    </subcellularLocation>
    <subcellularLocation>
        <location evidence="2">Membrane</location>
    </subcellularLocation>
</comment>
<dbReference type="OrthoDB" id="20872at2759"/>
<keyword evidence="8" id="KW-0206">Cytoskeleton</keyword>
<dbReference type="SMART" id="SM00218">
    <property type="entry name" value="ZU5"/>
    <property type="match status" value="1"/>
</dbReference>
<evidence type="ECO:0000256" key="1">
    <source>
        <dbReference type="ARBA" id="ARBA00004245"/>
    </source>
</evidence>
<evidence type="ECO:0000256" key="7">
    <source>
        <dbReference type="ARBA" id="ARBA00023136"/>
    </source>
</evidence>
<dbReference type="EMBL" id="CACRXK020001433">
    <property type="protein sequence ID" value="CAB3989121.1"/>
    <property type="molecule type" value="Genomic_DNA"/>
</dbReference>
<keyword evidence="6" id="KW-0040">ANK repeat</keyword>
<gene>
    <name evidence="10" type="ORF">PACLA_8A073507</name>
</gene>
<dbReference type="PROSITE" id="PS50017">
    <property type="entry name" value="DEATH_DOMAIN"/>
    <property type="match status" value="1"/>
</dbReference>
<dbReference type="PRINTS" id="PR01415">
    <property type="entry name" value="ANKYRIN"/>
</dbReference>
<dbReference type="SUPFAM" id="SSF48403">
    <property type="entry name" value="Ankyrin repeat"/>
    <property type="match status" value="1"/>
</dbReference>
<evidence type="ECO:0000256" key="3">
    <source>
        <dbReference type="ARBA" id="ARBA00022490"/>
    </source>
</evidence>
<dbReference type="Pfam" id="PF00531">
    <property type="entry name" value="Death"/>
    <property type="match status" value="1"/>
</dbReference>
<evidence type="ECO:0000256" key="9">
    <source>
        <dbReference type="SAM" id="MobiDB-lite"/>
    </source>
</evidence>
<evidence type="ECO:0000256" key="8">
    <source>
        <dbReference type="ARBA" id="ARBA00023212"/>
    </source>
</evidence>
<evidence type="ECO:0000313" key="10">
    <source>
        <dbReference type="EMBL" id="CAB3989121.1"/>
    </source>
</evidence>
<dbReference type="InterPro" id="IPR051165">
    <property type="entry name" value="Multifunctional_ANK_Repeat"/>
</dbReference>
<protein>
    <submittedName>
        <fullName evidence="10">Ankyrin-3-like isoform X5</fullName>
    </submittedName>
</protein>
<dbReference type="CDD" id="cd01670">
    <property type="entry name" value="Death"/>
    <property type="match status" value="1"/>
</dbReference>
<evidence type="ECO:0000256" key="2">
    <source>
        <dbReference type="ARBA" id="ARBA00004370"/>
    </source>
</evidence>
<keyword evidence="3" id="KW-0963">Cytoplasm</keyword>
<dbReference type="InterPro" id="IPR000488">
    <property type="entry name" value="Death_dom"/>
</dbReference>
<dbReference type="InterPro" id="IPR036770">
    <property type="entry name" value="Ankyrin_rpt-contain_sf"/>
</dbReference>
<keyword evidence="5" id="KW-0677">Repeat</keyword>
<dbReference type="InterPro" id="IPR011029">
    <property type="entry name" value="DEATH-like_dom_sf"/>
</dbReference>
<feature type="compositionally biased region" description="Polar residues" evidence="9">
    <location>
        <begin position="448"/>
        <end position="458"/>
    </location>
</feature>
<organism evidence="10 11">
    <name type="scientific">Paramuricea clavata</name>
    <name type="common">Red gorgonian</name>
    <name type="synonym">Violescent sea-whip</name>
    <dbReference type="NCBI Taxonomy" id="317549"/>
    <lineage>
        <taxon>Eukaryota</taxon>
        <taxon>Metazoa</taxon>
        <taxon>Cnidaria</taxon>
        <taxon>Anthozoa</taxon>
        <taxon>Octocorallia</taxon>
        <taxon>Malacalcyonacea</taxon>
        <taxon>Plexauridae</taxon>
        <taxon>Paramuricea</taxon>
    </lineage>
</organism>
<evidence type="ECO:0000256" key="5">
    <source>
        <dbReference type="ARBA" id="ARBA00022737"/>
    </source>
</evidence>
<dbReference type="PROSITE" id="PS50088">
    <property type="entry name" value="ANK_REPEAT"/>
    <property type="match status" value="10"/>
</dbReference>
<sequence>MEKVIAIMRGETVLHIACRIRNINIVRLLLRNGAAVDAKTQSRETALHIAVKSKNLEMVKLLLDHGASCENIDRNKCTPLHLAARNGDDDIVQVLFEHKPPLLELNQKGFTPLHEAARHGHVKTVEILLHHYPSPDPPGKHGMTPLHVASHYDHVKVALLLLNKDASKYATTKNGFTPLHIASLRNQNDVAAILLEHGLEPDTKTKTGVSPLHLAAKEGHVAAASMLLEHGANPSIQTNNGLTPLHVCARYNRVEVAKLLLKYRAEINIQTKSGFTPLHIACHCGHYEIAKLLLEHEANVEVTTSQGYMPLHFAAQQGYVTIIELLLSYSAPPDAVTKDGFTALYIAQYLSKTVTTIEWKHILEMLLRVTTTQVSVTVLERVEPGLEVKPVELPEELDDDESSEGTGTLEEEENDEENRSHVSEEEYLQSFMPDVASMRDNGSRARPTDQSARSTPDSSYHEHFRDISSPISPFKSEDDRTHSQLFEDDVVIVSESFNVETTPDFNFEASDLDKLPTDNITRGPPVSGGFLISFMVDARGCEMRSSETGIKMTVPAQSCRMPTRITCRLLKALKQSLMPPIGEHEAKACRIISLAPSGVKFIKPVALEVPHFASLRNGERELVILSSYDGGQNWKELAVENGSGEHEAKACRIISLAPSGVKFIKPVALEVPHFASLRNGERELVILSSYDGGQNWKELAVENGSDQEDISIDTQYVRIALTEFPGKLAVISRLKKETFVTGNKGEVIKSHLIPQCTVNIPEGAVSPGTMLDLQVHPVDEHFNDQQEGAAISTIVKLGPGDIAFSRPVTISFPTPTYTRRHEYEASPNQHLLTYPIGAPTSDWNDITSSTPLKVVNGCVTFTTEDPGRYCLVDTFNDSDVSKDTRLMYKKLSSVAYMAKFVVFAKLSADGNSAKLRVFCMTDDKVDKTLETQTGFTEVACSRNIEIGEGQAVFFHCKGNLESHVDDTLQLNFFAFRENRLPFFVHVVDTNEPMKMKLVVILNPRRDQHGKVHAACALDINLTSDNIGRDTGVQEIPEKLVQLIAKELGADWIAFGQQTGLDDSKLQDILDLNNQSTEASATEVIKIWKDERGPEATMENLETQLQAIDRADILKNFKHLAYSNYGTRERLLVTEIRRSGDSKHSNGFVNGDDNILIDPASEMSVQEKRYSDFHEEPTEVPEQQPNGNVEEKGENVIQGMFSDNEDILNFFQDGVTENAETEID</sequence>
<evidence type="ECO:0000256" key="4">
    <source>
        <dbReference type="ARBA" id="ARBA00022553"/>
    </source>
</evidence>
<dbReference type="PANTHER" id="PTHR24123">
    <property type="entry name" value="ANKYRIN REPEAT-CONTAINING"/>
    <property type="match status" value="1"/>
</dbReference>
<dbReference type="InterPro" id="IPR002110">
    <property type="entry name" value="Ankyrin_rpt"/>
</dbReference>
<dbReference type="SUPFAM" id="SSF47986">
    <property type="entry name" value="DEATH domain"/>
    <property type="match status" value="1"/>
</dbReference>
<dbReference type="Pfam" id="PF17809">
    <property type="entry name" value="UPA_2"/>
    <property type="match status" value="1"/>
</dbReference>
<dbReference type="Gene3D" id="1.10.533.10">
    <property type="entry name" value="Death Domain, Fas"/>
    <property type="match status" value="1"/>
</dbReference>
<proteinExistence type="predicted"/>
<feature type="compositionally biased region" description="Acidic residues" evidence="9">
    <location>
        <begin position="393"/>
        <end position="416"/>
    </location>
</feature>